<feature type="compositionally biased region" description="Polar residues" evidence="2">
    <location>
        <begin position="327"/>
        <end position="349"/>
    </location>
</feature>
<keyword evidence="1" id="KW-0175">Coiled coil</keyword>
<evidence type="ECO:0000313" key="4">
    <source>
        <dbReference type="EMBL" id="JAR99100.1"/>
    </source>
</evidence>
<evidence type="ECO:0000256" key="3">
    <source>
        <dbReference type="SAM" id="Phobius"/>
    </source>
</evidence>
<sequence length="371" mass="42046">VTFTQWISLVVSRGIYVVLLSLIIICVLISAYRNRKTGRRLRTEIDRTRKSILSDDLEDNNWIANLWKGPQMFSLQGNDFLNRNKKSSLLELSDYDSDAEGLKVKLKEAEGTINAVKEELDVARKARLDLESTMEILERDKSCTDEELRKTKLNTSLELEEMKKEINILQRQLGQAQIDKLQLTKDLEAVTRESRIADSALRDQQNLSTRLEEAKSEIRQLKEVMGSMKAERDSAVKVASELVNKARGATKESLEGRKLIRSFLETASKTSNFSAGLVGDGPTWESSRTDWQQSSDEHRETNNNLGDADDLYEDEKEEDGQLRLSVEDSNTMVDGNSAEDSPTSRLVTNSPEFRAFLQATFRLSSIGEKKE</sequence>
<keyword evidence="3" id="KW-0472">Membrane</keyword>
<keyword evidence="3" id="KW-0812">Transmembrane</keyword>
<name>A0A161M987_TRIIF</name>
<dbReference type="AlphaFoldDB" id="A0A161M987"/>
<evidence type="ECO:0000256" key="1">
    <source>
        <dbReference type="SAM" id="Coils"/>
    </source>
</evidence>
<feature type="coiled-coil region" evidence="1">
    <location>
        <begin position="92"/>
        <end position="231"/>
    </location>
</feature>
<evidence type="ECO:0000256" key="2">
    <source>
        <dbReference type="SAM" id="MobiDB-lite"/>
    </source>
</evidence>
<organism evidence="4">
    <name type="scientific">Triatoma infestans</name>
    <name type="common">Assassin bug</name>
    <dbReference type="NCBI Taxonomy" id="30076"/>
    <lineage>
        <taxon>Eukaryota</taxon>
        <taxon>Metazoa</taxon>
        <taxon>Ecdysozoa</taxon>
        <taxon>Arthropoda</taxon>
        <taxon>Hexapoda</taxon>
        <taxon>Insecta</taxon>
        <taxon>Pterygota</taxon>
        <taxon>Neoptera</taxon>
        <taxon>Paraneoptera</taxon>
        <taxon>Hemiptera</taxon>
        <taxon>Heteroptera</taxon>
        <taxon>Panheteroptera</taxon>
        <taxon>Cimicomorpha</taxon>
        <taxon>Reduviidae</taxon>
        <taxon>Triatominae</taxon>
        <taxon>Triatoma</taxon>
    </lineage>
</organism>
<reference evidence="4" key="2">
    <citation type="journal article" date="2017" name="J. Med. Entomol.">
        <title>Transcriptome Analysis of the Triatoma infestans (Hemiptera: Reduviidae) Integument.</title>
        <authorList>
            <person name="Calderon-Fernandez G.M."/>
            <person name="Moriconi D.E."/>
            <person name="Dulbecco A.B."/>
            <person name="Juarez M.P."/>
        </authorList>
    </citation>
    <scope>NUCLEOTIDE SEQUENCE</scope>
    <source>
        <strain evidence="4">Int1</strain>
        <tissue evidence="4">Integument</tissue>
    </source>
</reference>
<feature type="region of interest" description="Disordered" evidence="2">
    <location>
        <begin position="272"/>
        <end position="349"/>
    </location>
</feature>
<accession>A0A161M987</accession>
<proteinExistence type="predicted"/>
<protein>
    <submittedName>
        <fullName evidence="4">Uncharacterized protein</fullName>
    </submittedName>
</protein>
<feature type="transmembrane region" description="Helical" evidence="3">
    <location>
        <begin position="6"/>
        <end position="32"/>
    </location>
</feature>
<feature type="compositionally biased region" description="Acidic residues" evidence="2">
    <location>
        <begin position="307"/>
        <end position="318"/>
    </location>
</feature>
<feature type="compositionally biased region" description="Polar residues" evidence="2">
    <location>
        <begin position="284"/>
        <end position="294"/>
    </location>
</feature>
<dbReference type="EMBL" id="GEMB01004165">
    <property type="protein sequence ID" value="JAR99100.1"/>
    <property type="molecule type" value="Transcribed_RNA"/>
</dbReference>
<feature type="non-terminal residue" evidence="4">
    <location>
        <position position="1"/>
    </location>
</feature>
<keyword evidence="3" id="KW-1133">Transmembrane helix</keyword>
<reference evidence="4" key="1">
    <citation type="submission" date="2016-04" db="EMBL/GenBank/DDBJ databases">
        <authorList>
            <person name="Calderon-Fernandez G.M.Sr."/>
        </authorList>
    </citation>
    <scope>NUCLEOTIDE SEQUENCE</scope>
    <source>
        <strain evidence="4">Int1</strain>
        <tissue evidence="4">Integument</tissue>
    </source>
</reference>